<keyword evidence="3" id="KW-0378">Hydrolase</keyword>
<dbReference type="PANTHER" id="PTHR34385:SF1">
    <property type="entry name" value="PEPTIDOGLYCAN L-ALANYL-D-GLUTAMATE ENDOPEPTIDASE CWLK"/>
    <property type="match status" value="1"/>
</dbReference>
<dbReference type="PANTHER" id="PTHR34385">
    <property type="entry name" value="D-ALANYL-D-ALANINE CARBOXYPEPTIDASE"/>
    <property type="match status" value="1"/>
</dbReference>
<dbReference type="InterPro" id="IPR058193">
    <property type="entry name" value="VanY/YodJ_core_dom"/>
</dbReference>
<evidence type="ECO:0000259" key="2">
    <source>
        <dbReference type="Pfam" id="PF02557"/>
    </source>
</evidence>
<dbReference type="GO" id="GO:0006508">
    <property type="term" value="P:proteolysis"/>
    <property type="evidence" value="ECO:0007669"/>
    <property type="project" value="InterPro"/>
</dbReference>
<gene>
    <name evidence="3" type="ORF">FM115_04540</name>
</gene>
<feature type="domain" description="D-alanyl-D-alanine carboxypeptidase-like core" evidence="2">
    <location>
        <begin position="105"/>
        <end position="243"/>
    </location>
</feature>
<evidence type="ECO:0000256" key="1">
    <source>
        <dbReference type="SAM" id="MobiDB-lite"/>
    </source>
</evidence>
<feature type="region of interest" description="Disordered" evidence="1">
    <location>
        <begin position="28"/>
        <end position="61"/>
    </location>
</feature>
<protein>
    <submittedName>
        <fullName evidence="3">D-alanyl-D-alanine carboxypeptidase</fullName>
        <ecNumber evidence="3">3.4.16.4</ecNumber>
    </submittedName>
</protein>
<sequence>MIIKKRFILLFSTLILTGCSVIDNESATNQKVSDPTIEEQKENKSTGSLTKDNQSEEEKEHLALIESLPENVSSTDWNLILVNNWTPLPDDFKPDLVEIEPGKLIDRRIVDAYKNWEKAALEAGYNLYFASGYRSVERQQNNYDRSINQYMEEGDTEEEATKKTEEYIAIPKNSEHHTGLAMDIVDQNWISKGNGLTPDYDTQESQHWLIKTMADYGFILRYPKNKKELTDINYESWHFRYVGEENAKFIVDNNLTLEEYIELLKEREVRIDE</sequence>
<evidence type="ECO:0000313" key="4">
    <source>
        <dbReference type="Proteomes" id="UP000195611"/>
    </source>
</evidence>
<dbReference type="PROSITE" id="PS51257">
    <property type="entry name" value="PROKAR_LIPOPROTEIN"/>
    <property type="match status" value="1"/>
</dbReference>
<organism evidence="3 4">
    <name type="scientific">Marinilactibacillus psychrotolerans 42ea</name>
    <dbReference type="NCBI Taxonomy" id="1255609"/>
    <lineage>
        <taxon>Bacteria</taxon>
        <taxon>Bacillati</taxon>
        <taxon>Bacillota</taxon>
        <taxon>Bacilli</taxon>
        <taxon>Lactobacillales</taxon>
        <taxon>Carnobacteriaceae</taxon>
        <taxon>Marinilactibacillus</taxon>
    </lineage>
</organism>
<dbReference type="RefSeq" id="WP_256971742.1">
    <property type="nucleotide sequence ID" value="NZ_FUKW01000070.1"/>
</dbReference>
<accession>A0A1R4JA53</accession>
<dbReference type="InterPro" id="IPR052179">
    <property type="entry name" value="DD-CPase-like"/>
</dbReference>
<dbReference type="InterPro" id="IPR009045">
    <property type="entry name" value="Zn_M74/Hedgehog-like"/>
</dbReference>
<dbReference type="AlphaFoldDB" id="A0A1R4JA53"/>
<dbReference type="GO" id="GO:0009002">
    <property type="term" value="F:serine-type D-Ala-D-Ala carboxypeptidase activity"/>
    <property type="evidence" value="ECO:0007669"/>
    <property type="project" value="UniProtKB-EC"/>
</dbReference>
<proteinExistence type="predicted"/>
<reference evidence="3 4" key="1">
    <citation type="submission" date="2017-02" db="EMBL/GenBank/DDBJ databases">
        <authorList>
            <person name="Peterson S.W."/>
        </authorList>
    </citation>
    <scope>NUCLEOTIDE SEQUENCE [LARGE SCALE GENOMIC DNA]</scope>
    <source>
        <strain evidence="3 4">42ea</strain>
    </source>
</reference>
<dbReference type="InterPro" id="IPR003709">
    <property type="entry name" value="VanY-like_core_dom"/>
</dbReference>
<dbReference type="Proteomes" id="UP000195611">
    <property type="component" value="Unassembled WGS sequence"/>
</dbReference>
<keyword evidence="3" id="KW-0121">Carboxypeptidase</keyword>
<dbReference type="SUPFAM" id="SSF55166">
    <property type="entry name" value="Hedgehog/DD-peptidase"/>
    <property type="match status" value="1"/>
</dbReference>
<dbReference type="CDD" id="cd14852">
    <property type="entry name" value="LD-carboxypeptidase"/>
    <property type="match status" value="1"/>
</dbReference>
<keyword evidence="3" id="KW-0645">Protease</keyword>
<dbReference type="Pfam" id="PF02557">
    <property type="entry name" value="VanY"/>
    <property type="match status" value="1"/>
</dbReference>
<name>A0A1R4JA53_9LACT</name>
<dbReference type="Gene3D" id="3.30.1380.10">
    <property type="match status" value="1"/>
</dbReference>
<dbReference type="EMBL" id="FUKW01000070">
    <property type="protein sequence ID" value="SJN28814.1"/>
    <property type="molecule type" value="Genomic_DNA"/>
</dbReference>
<dbReference type="EC" id="3.4.16.4" evidence="3"/>
<evidence type="ECO:0000313" key="3">
    <source>
        <dbReference type="EMBL" id="SJN28814.1"/>
    </source>
</evidence>